<dbReference type="Proteomes" id="UP000215914">
    <property type="component" value="Unassembled WGS sequence"/>
</dbReference>
<keyword evidence="2" id="KW-1185">Reference proteome</keyword>
<protein>
    <submittedName>
        <fullName evidence="1">Uncharacterized protein</fullName>
    </submittedName>
</protein>
<accession>A0A9K3I6L0</accession>
<evidence type="ECO:0000313" key="1">
    <source>
        <dbReference type="EMBL" id="KAF5790840.1"/>
    </source>
</evidence>
<proteinExistence type="predicted"/>
<sequence>MLWALKSCLVKIPTTGGTWPWYFGNTSMWRSPTCLNCTNALATDMVSTTV</sequence>
<reference evidence="1" key="2">
    <citation type="submission" date="2020-06" db="EMBL/GenBank/DDBJ databases">
        <title>Helianthus annuus Genome sequencing and assembly Release 2.</title>
        <authorList>
            <person name="Gouzy J."/>
            <person name="Langlade N."/>
            <person name="Munos S."/>
        </authorList>
    </citation>
    <scope>NUCLEOTIDE SEQUENCE</scope>
    <source>
        <tissue evidence="1">Leaves</tissue>
    </source>
</reference>
<dbReference type="AlphaFoldDB" id="A0A9K3I6L0"/>
<dbReference type="EMBL" id="MNCJ02000324">
    <property type="protein sequence ID" value="KAF5790840.1"/>
    <property type="molecule type" value="Genomic_DNA"/>
</dbReference>
<reference evidence="1" key="1">
    <citation type="journal article" date="2017" name="Nature">
        <title>The sunflower genome provides insights into oil metabolism, flowering and Asterid evolution.</title>
        <authorList>
            <person name="Badouin H."/>
            <person name="Gouzy J."/>
            <person name="Grassa C.J."/>
            <person name="Murat F."/>
            <person name="Staton S.E."/>
            <person name="Cottret L."/>
            <person name="Lelandais-Briere C."/>
            <person name="Owens G.L."/>
            <person name="Carrere S."/>
            <person name="Mayjonade B."/>
            <person name="Legrand L."/>
            <person name="Gill N."/>
            <person name="Kane N.C."/>
            <person name="Bowers J.E."/>
            <person name="Hubner S."/>
            <person name="Bellec A."/>
            <person name="Berard A."/>
            <person name="Berges H."/>
            <person name="Blanchet N."/>
            <person name="Boniface M.C."/>
            <person name="Brunel D."/>
            <person name="Catrice O."/>
            <person name="Chaidir N."/>
            <person name="Claudel C."/>
            <person name="Donnadieu C."/>
            <person name="Faraut T."/>
            <person name="Fievet G."/>
            <person name="Helmstetter N."/>
            <person name="King M."/>
            <person name="Knapp S.J."/>
            <person name="Lai Z."/>
            <person name="Le Paslier M.C."/>
            <person name="Lippi Y."/>
            <person name="Lorenzon L."/>
            <person name="Mandel J.R."/>
            <person name="Marage G."/>
            <person name="Marchand G."/>
            <person name="Marquand E."/>
            <person name="Bret-Mestries E."/>
            <person name="Morien E."/>
            <person name="Nambeesan S."/>
            <person name="Nguyen T."/>
            <person name="Pegot-Espagnet P."/>
            <person name="Pouilly N."/>
            <person name="Raftis F."/>
            <person name="Sallet E."/>
            <person name="Schiex T."/>
            <person name="Thomas J."/>
            <person name="Vandecasteele C."/>
            <person name="Vares D."/>
            <person name="Vear F."/>
            <person name="Vautrin S."/>
            <person name="Crespi M."/>
            <person name="Mangin B."/>
            <person name="Burke J.M."/>
            <person name="Salse J."/>
            <person name="Munos S."/>
            <person name="Vincourt P."/>
            <person name="Rieseberg L.H."/>
            <person name="Langlade N.B."/>
        </authorList>
    </citation>
    <scope>NUCLEOTIDE SEQUENCE</scope>
    <source>
        <tissue evidence="1">Leaves</tissue>
    </source>
</reference>
<gene>
    <name evidence="1" type="ORF">HanXRQr2_Chr09g0387811</name>
</gene>
<dbReference type="Gramene" id="mRNA:HanXRQr2_Chr09g0387811">
    <property type="protein sequence ID" value="mRNA:HanXRQr2_Chr09g0387811"/>
    <property type="gene ID" value="HanXRQr2_Chr09g0387811"/>
</dbReference>
<evidence type="ECO:0000313" key="2">
    <source>
        <dbReference type="Proteomes" id="UP000215914"/>
    </source>
</evidence>
<name>A0A9K3I6L0_HELAN</name>
<comment type="caution">
    <text evidence="1">The sequence shown here is derived from an EMBL/GenBank/DDBJ whole genome shotgun (WGS) entry which is preliminary data.</text>
</comment>
<organism evidence="1 2">
    <name type="scientific">Helianthus annuus</name>
    <name type="common">Common sunflower</name>
    <dbReference type="NCBI Taxonomy" id="4232"/>
    <lineage>
        <taxon>Eukaryota</taxon>
        <taxon>Viridiplantae</taxon>
        <taxon>Streptophyta</taxon>
        <taxon>Embryophyta</taxon>
        <taxon>Tracheophyta</taxon>
        <taxon>Spermatophyta</taxon>
        <taxon>Magnoliopsida</taxon>
        <taxon>eudicotyledons</taxon>
        <taxon>Gunneridae</taxon>
        <taxon>Pentapetalae</taxon>
        <taxon>asterids</taxon>
        <taxon>campanulids</taxon>
        <taxon>Asterales</taxon>
        <taxon>Asteraceae</taxon>
        <taxon>Asteroideae</taxon>
        <taxon>Heliantheae alliance</taxon>
        <taxon>Heliantheae</taxon>
        <taxon>Helianthus</taxon>
    </lineage>
</organism>